<proteinExistence type="predicted"/>
<comment type="caution">
    <text evidence="3">The sequence shown here is derived from an EMBL/GenBank/DDBJ whole genome shotgun (WGS) entry which is preliminary data.</text>
</comment>
<dbReference type="RefSeq" id="WP_067526875.1">
    <property type="nucleotide sequence ID" value="NZ_JABELX010000001.1"/>
</dbReference>
<name>A0A849BZU0_9NOCA</name>
<evidence type="ECO:0000313" key="3">
    <source>
        <dbReference type="EMBL" id="NNH69157.1"/>
    </source>
</evidence>
<dbReference type="Gene3D" id="3.40.630.30">
    <property type="match status" value="1"/>
</dbReference>
<dbReference type="AlphaFoldDB" id="A0A849BZU0"/>
<gene>
    <name evidence="3" type="ORF">HLB23_04600</name>
</gene>
<sequence length="182" mass="20385">MTFTFQRLTRAEFPLLAGWLTNPHVARWWNHETSLEALERDFGAAADGAEPAEDLLAFRNGNPLGLIQRCRLVDYPEYLTELQTLTEVPPEAMTIDYLIGEPSDTNRGAGTAMIRAMVAQTWTDHRDTDTIVVAVSAGNTASWRALERAGFQRVSAGSMDPDNPIDDPLHYVYRIDRPQPAR</sequence>
<dbReference type="EMBL" id="JABELX010000001">
    <property type="protein sequence ID" value="NNH69157.1"/>
    <property type="molecule type" value="Genomic_DNA"/>
</dbReference>
<reference evidence="3 4" key="1">
    <citation type="submission" date="2020-05" db="EMBL/GenBank/DDBJ databases">
        <title>MicrobeNet Type strains.</title>
        <authorList>
            <person name="Nicholson A.C."/>
        </authorList>
    </citation>
    <scope>NUCLEOTIDE SEQUENCE [LARGE SCALE GENOMIC DNA]</scope>
    <source>
        <strain evidence="3 4">JCM 3224</strain>
    </source>
</reference>
<evidence type="ECO:0000313" key="4">
    <source>
        <dbReference type="Proteomes" id="UP000586827"/>
    </source>
</evidence>
<protein>
    <submittedName>
        <fullName evidence="3">Acetyltransferase</fullName>
    </submittedName>
</protein>
<evidence type="ECO:0000256" key="1">
    <source>
        <dbReference type="ARBA" id="ARBA00023251"/>
    </source>
</evidence>
<dbReference type="Pfam" id="PF13523">
    <property type="entry name" value="Acetyltransf_8"/>
    <property type="match status" value="1"/>
</dbReference>
<keyword evidence="4" id="KW-1185">Reference proteome</keyword>
<dbReference type="InterPro" id="IPR000182">
    <property type="entry name" value="GNAT_dom"/>
</dbReference>
<dbReference type="GO" id="GO:0046677">
    <property type="term" value="P:response to antibiotic"/>
    <property type="evidence" value="ECO:0007669"/>
    <property type="project" value="UniProtKB-KW"/>
</dbReference>
<dbReference type="PANTHER" id="PTHR31438:SF1">
    <property type="entry name" value="LYSINE N-ACYLTRANSFERASE C17G9.06C-RELATED"/>
    <property type="match status" value="1"/>
</dbReference>
<evidence type="ECO:0000259" key="2">
    <source>
        <dbReference type="PROSITE" id="PS51186"/>
    </source>
</evidence>
<feature type="domain" description="N-acetyltransferase" evidence="2">
    <location>
        <begin position="3"/>
        <end position="178"/>
    </location>
</feature>
<keyword evidence="1" id="KW-0046">Antibiotic resistance</keyword>
<dbReference type="Proteomes" id="UP000586827">
    <property type="component" value="Unassembled WGS sequence"/>
</dbReference>
<dbReference type="SUPFAM" id="SSF55729">
    <property type="entry name" value="Acyl-CoA N-acyltransferases (Nat)"/>
    <property type="match status" value="1"/>
</dbReference>
<dbReference type="InterPro" id="IPR016181">
    <property type="entry name" value="Acyl_CoA_acyltransferase"/>
</dbReference>
<organism evidence="3 4">
    <name type="scientific">Nocardia uniformis</name>
    <dbReference type="NCBI Taxonomy" id="53432"/>
    <lineage>
        <taxon>Bacteria</taxon>
        <taxon>Bacillati</taxon>
        <taxon>Actinomycetota</taxon>
        <taxon>Actinomycetes</taxon>
        <taxon>Mycobacteriales</taxon>
        <taxon>Nocardiaceae</taxon>
        <taxon>Nocardia</taxon>
    </lineage>
</organism>
<dbReference type="GO" id="GO:0016410">
    <property type="term" value="F:N-acyltransferase activity"/>
    <property type="evidence" value="ECO:0007669"/>
    <property type="project" value="TreeGrafter"/>
</dbReference>
<dbReference type="PROSITE" id="PS51186">
    <property type="entry name" value="GNAT"/>
    <property type="match status" value="1"/>
</dbReference>
<accession>A0A849BZU0</accession>
<keyword evidence="3" id="KW-0808">Transferase</keyword>
<dbReference type="PANTHER" id="PTHR31438">
    <property type="entry name" value="LYSINE N-ACYLTRANSFERASE C17G9.06C-RELATED"/>
    <property type="match status" value="1"/>
</dbReference>